<comment type="caution">
    <text evidence="1">The sequence shown here is derived from an EMBL/GenBank/DDBJ whole genome shotgun (WGS) entry which is preliminary data.</text>
</comment>
<evidence type="ECO:0000313" key="1">
    <source>
        <dbReference type="EMBL" id="MFC0211397.1"/>
    </source>
</evidence>
<dbReference type="Proteomes" id="UP001589776">
    <property type="component" value="Unassembled WGS sequence"/>
</dbReference>
<organism evidence="1 2">
    <name type="scientific">Paenibacillus chartarius</name>
    <dbReference type="NCBI Taxonomy" id="747481"/>
    <lineage>
        <taxon>Bacteria</taxon>
        <taxon>Bacillati</taxon>
        <taxon>Bacillota</taxon>
        <taxon>Bacilli</taxon>
        <taxon>Bacillales</taxon>
        <taxon>Paenibacillaceae</taxon>
        <taxon>Paenibacillus</taxon>
    </lineage>
</organism>
<accession>A0ABV6DFL0</accession>
<dbReference type="EMBL" id="JBHLWN010000016">
    <property type="protein sequence ID" value="MFC0211397.1"/>
    <property type="molecule type" value="Genomic_DNA"/>
</dbReference>
<evidence type="ECO:0008006" key="3">
    <source>
        <dbReference type="Google" id="ProtNLM"/>
    </source>
</evidence>
<evidence type="ECO:0000313" key="2">
    <source>
        <dbReference type="Proteomes" id="UP001589776"/>
    </source>
</evidence>
<sequence length="487" mass="52829">MSGNSEFRPVAIAGPGRLAASLLQAMAEADVPHVAAGALGNREDWQRKLGSACSLIYAADELEDGHLSQLETYCIEERKALLPVVRLSRKVMVGPLLGYESAMTWESLLNQVHYDAVCQGEPPARGLSPFIWPILSNIAIHWLEQAAAAAGRPRGPHASQVYLLDLETLEGRLYDAGPGPLETERVQACPVRDVKERLHRSEAMPDRDELLSYFHNLTSEVTGLFHDWDDGGLEQLPLSVCRIRTVDPLSAGPARLLPELTASGFDPREARVEAGLAGVEAYLERMSARMSGKMRDHERACVGFGAGQTFGEAVYRALLQCLAELLELRLREHPVPPMRPWSGSGISDPYGRYCLQALQMLGGPAEMLEGEELLGCPVMWVRVGGFTYGGIGLSREGAVRHALQGALQAIQLGEISGTDAAAFPFAVKPVSRSFTAESSAPVRLKSVISTLAGSGIRLHVSDIRPRSVLSENRLQLVSVMLREGSAQ</sequence>
<reference evidence="1 2" key="1">
    <citation type="submission" date="2024-09" db="EMBL/GenBank/DDBJ databases">
        <authorList>
            <person name="Sun Q."/>
            <person name="Mori K."/>
        </authorList>
    </citation>
    <scope>NUCLEOTIDE SEQUENCE [LARGE SCALE GENOMIC DNA]</scope>
    <source>
        <strain evidence="1 2">CCM 7759</strain>
    </source>
</reference>
<gene>
    <name evidence="1" type="ORF">ACFFK0_02860</name>
</gene>
<protein>
    <recommendedName>
        <fullName evidence="3">Bacteriocin maturation protein</fullName>
    </recommendedName>
</protein>
<proteinExistence type="predicted"/>
<keyword evidence="2" id="KW-1185">Reference proteome</keyword>
<dbReference type="RefSeq" id="WP_377468377.1">
    <property type="nucleotide sequence ID" value="NZ_JBHLWN010000016.1"/>
</dbReference>
<name>A0ABV6DFL0_9BACL</name>